<evidence type="ECO:0000313" key="4">
    <source>
        <dbReference type="Proteomes" id="UP000019375"/>
    </source>
</evidence>
<gene>
    <name evidence="3" type="ORF">BN860_01772g</name>
</gene>
<dbReference type="FunFam" id="3.40.50.360:FF:000001">
    <property type="entry name" value="NAD(P)H dehydrogenase (Quinone) FQR1-like"/>
    <property type="match status" value="1"/>
</dbReference>
<dbReference type="InterPro" id="IPR029039">
    <property type="entry name" value="Flavoprotein-like_sf"/>
</dbReference>
<comment type="similarity">
    <text evidence="1">Belongs to the WrbA family.</text>
</comment>
<dbReference type="PROSITE" id="PS50902">
    <property type="entry name" value="FLAVODOXIN_LIKE"/>
    <property type="match status" value="1"/>
</dbReference>
<accession>A0A8J2T8C1</accession>
<keyword evidence="4" id="KW-1185">Reference proteome</keyword>
<dbReference type="GO" id="GO:0160020">
    <property type="term" value="P:positive regulation of ferroptosis"/>
    <property type="evidence" value="ECO:0007669"/>
    <property type="project" value="UniProtKB-ARBA"/>
</dbReference>
<dbReference type="InterPro" id="IPR010089">
    <property type="entry name" value="Flavoprotein_WrbA-like"/>
</dbReference>
<dbReference type="NCBIfam" id="NF002999">
    <property type="entry name" value="PRK03767.1"/>
    <property type="match status" value="1"/>
</dbReference>
<dbReference type="Pfam" id="PF00258">
    <property type="entry name" value="Flavodoxin_1"/>
    <property type="match status" value="1"/>
</dbReference>
<dbReference type="AlphaFoldDB" id="A0A8J2T8C1"/>
<dbReference type="GO" id="GO:0003955">
    <property type="term" value="F:NAD(P)H dehydrogenase (quinone) activity"/>
    <property type="evidence" value="ECO:0007669"/>
    <property type="project" value="InterPro"/>
</dbReference>
<evidence type="ECO:0000313" key="3">
    <source>
        <dbReference type="EMBL" id="CDF90148.1"/>
    </source>
</evidence>
<evidence type="ECO:0000256" key="1">
    <source>
        <dbReference type="ARBA" id="ARBA00006961"/>
    </source>
</evidence>
<proteinExistence type="inferred from homology"/>
<organism evidence="3 4">
    <name type="scientific">Zygosaccharomyces bailii (strain CLIB 213 / ATCC 58445 / CBS 680 / BCRC 21525 / NBRC 1098 / NCYC 1416 / NRRL Y-2227)</name>
    <dbReference type="NCBI Taxonomy" id="1333698"/>
    <lineage>
        <taxon>Eukaryota</taxon>
        <taxon>Fungi</taxon>
        <taxon>Dikarya</taxon>
        <taxon>Ascomycota</taxon>
        <taxon>Saccharomycotina</taxon>
        <taxon>Saccharomycetes</taxon>
        <taxon>Saccharomycetales</taxon>
        <taxon>Saccharomycetaceae</taxon>
        <taxon>Zygosaccharomyces</taxon>
    </lineage>
</organism>
<dbReference type="SUPFAM" id="SSF52218">
    <property type="entry name" value="Flavoproteins"/>
    <property type="match status" value="1"/>
</dbReference>
<dbReference type="InterPro" id="IPR008254">
    <property type="entry name" value="Flavodoxin/NO_synth"/>
</dbReference>
<dbReference type="PANTHER" id="PTHR30546">
    <property type="entry name" value="FLAVODOXIN-RELATED PROTEIN WRBA-RELATED"/>
    <property type="match status" value="1"/>
</dbReference>
<dbReference type="NCBIfam" id="TIGR01755">
    <property type="entry name" value="flav_wrbA"/>
    <property type="match status" value="1"/>
</dbReference>
<dbReference type="PANTHER" id="PTHR30546:SF23">
    <property type="entry name" value="FLAVOPROTEIN-LIKE PROTEIN YCP4-RELATED"/>
    <property type="match status" value="1"/>
</dbReference>
<dbReference type="GO" id="GO:0032126">
    <property type="term" value="C:eisosome"/>
    <property type="evidence" value="ECO:0007669"/>
    <property type="project" value="UniProtKB-ARBA"/>
</dbReference>
<name>A0A8J2T8C1_ZYGB2</name>
<dbReference type="GO" id="GO:0016020">
    <property type="term" value="C:membrane"/>
    <property type="evidence" value="ECO:0007669"/>
    <property type="project" value="TreeGrafter"/>
</dbReference>
<dbReference type="Gene3D" id="3.40.50.360">
    <property type="match status" value="1"/>
</dbReference>
<dbReference type="Proteomes" id="UP000019375">
    <property type="component" value="Unassembled WGS sequence"/>
</dbReference>
<feature type="domain" description="Flavodoxin-like" evidence="2">
    <location>
        <begin position="4"/>
        <end position="193"/>
    </location>
</feature>
<dbReference type="GO" id="GO:0010181">
    <property type="term" value="F:FMN binding"/>
    <property type="evidence" value="ECO:0007669"/>
    <property type="project" value="InterPro"/>
</dbReference>
<reference evidence="4" key="1">
    <citation type="journal article" date="2013" name="Genome Announc.">
        <title>Genome sequence of the food spoilage yeast Zygosaccharomyces bailii CLIB 213(T).</title>
        <authorList>
            <person name="Galeote V."/>
            <person name="Bigey F."/>
            <person name="Devillers H."/>
            <person name="Neuveglise C."/>
            <person name="Dequin S."/>
        </authorList>
    </citation>
    <scope>NUCLEOTIDE SEQUENCE [LARGE SCALE GENOMIC DNA]</scope>
    <source>
        <strain evidence="4">CLIB 213 / ATCC 58445 / CBS 680 / CCRC 21525 / NBRC 1098 / NCYC 1416 / NRRL Y-2227</strain>
    </source>
</reference>
<dbReference type="EMBL" id="HG316459">
    <property type="protein sequence ID" value="CDF90148.1"/>
    <property type="molecule type" value="Genomic_DNA"/>
</dbReference>
<protein>
    <submittedName>
        <fullName evidence="3">ZYBA0S06-01772g1_1</fullName>
    </submittedName>
</protein>
<dbReference type="OrthoDB" id="504689at2759"/>
<sequence>MAKIAIITYSLYGHIDTMAEAVKRGVESAGGKAVIFRVEETLPDEALVKMHAPEKNPDFPVATPETLVDYDGFLFGIPTRFGALPAQWSAFWDQTGGLWTKGSLSGKVAGFFVSTGTSGGGQETTLRTALTYLAHHGILYIPLGYRDVFAELGNVEEVHGGSPWGAGTFAGPDGSRTPSTLELRTAEIQGRTFYKTARRLRLIGKHSLLAKYRKEKQNKNADVEAAAAGTAGAVGVGASDVNDDYAYANGGADASANTYSAAGGTSAPVAGNSAYGQQQTNVKKDNKKKIGVCNIM</sequence>
<evidence type="ECO:0000259" key="2">
    <source>
        <dbReference type="PROSITE" id="PS50902"/>
    </source>
</evidence>